<keyword evidence="7" id="KW-0235">DNA replication</keyword>
<dbReference type="Pfam" id="PF14579">
    <property type="entry name" value="HHH_6"/>
    <property type="match status" value="1"/>
</dbReference>
<comment type="function">
    <text evidence="9">DNA polymerase III is a complex, multichain enzyme responsible for most of the replicative synthesis in bacteria. This DNA polymerase also exhibits 3' to 5' exonuclease activity. The alpha chain is the DNA polymerase.</text>
</comment>
<comment type="subcellular location">
    <subcellularLocation>
        <location evidence="1">Cytoplasm</location>
    </subcellularLocation>
</comment>
<dbReference type="PANTHER" id="PTHR32294">
    <property type="entry name" value="DNA POLYMERASE III SUBUNIT ALPHA"/>
    <property type="match status" value="1"/>
</dbReference>
<dbReference type="GO" id="GO:0003676">
    <property type="term" value="F:nucleic acid binding"/>
    <property type="evidence" value="ECO:0007669"/>
    <property type="project" value="InterPro"/>
</dbReference>
<dbReference type="InterPro" id="IPR040982">
    <property type="entry name" value="DNA_pol3_finger"/>
</dbReference>
<keyword evidence="5" id="KW-0808">Transferase</keyword>
<dbReference type="InterPro" id="IPR016195">
    <property type="entry name" value="Pol/histidinol_Pase-like"/>
</dbReference>
<evidence type="ECO:0000256" key="2">
    <source>
        <dbReference type="ARBA" id="ARBA00009496"/>
    </source>
</evidence>
<dbReference type="GO" id="GO:0008408">
    <property type="term" value="F:3'-5' exonuclease activity"/>
    <property type="evidence" value="ECO:0007669"/>
    <property type="project" value="InterPro"/>
</dbReference>
<dbReference type="InterPro" id="IPR041931">
    <property type="entry name" value="DNA_pol3_alpha_thumb_dom"/>
</dbReference>
<evidence type="ECO:0000256" key="9">
    <source>
        <dbReference type="ARBA" id="ARBA00025611"/>
    </source>
</evidence>
<dbReference type="InterPro" id="IPR004365">
    <property type="entry name" value="NA-bd_OB_tRNA"/>
</dbReference>
<dbReference type="Pfam" id="PF01336">
    <property type="entry name" value="tRNA_anti-codon"/>
    <property type="match status" value="1"/>
</dbReference>
<dbReference type="InterPro" id="IPR011708">
    <property type="entry name" value="DNA_pol3_alpha_NTPase_dom"/>
</dbReference>
<dbReference type="Pfam" id="PF17657">
    <property type="entry name" value="DNA_pol3_finger"/>
    <property type="match status" value="1"/>
</dbReference>
<dbReference type="Gene3D" id="3.20.20.140">
    <property type="entry name" value="Metal-dependent hydrolases"/>
    <property type="match status" value="1"/>
</dbReference>
<evidence type="ECO:0000313" key="12">
    <source>
        <dbReference type="EMBL" id="PXW85303.1"/>
    </source>
</evidence>
<evidence type="ECO:0000256" key="6">
    <source>
        <dbReference type="ARBA" id="ARBA00022695"/>
    </source>
</evidence>
<evidence type="ECO:0000259" key="11">
    <source>
        <dbReference type="SMART" id="SM00481"/>
    </source>
</evidence>
<dbReference type="NCBIfam" id="NF004226">
    <property type="entry name" value="PRK05673.1"/>
    <property type="match status" value="1"/>
</dbReference>
<evidence type="ECO:0000256" key="5">
    <source>
        <dbReference type="ARBA" id="ARBA00022679"/>
    </source>
</evidence>
<dbReference type="SMART" id="SM00481">
    <property type="entry name" value="POLIIIAc"/>
    <property type="match status" value="1"/>
</dbReference>
<dbReference type="InterPro" id="IPR004013">
    <property type="entry name" value="PHP_dom"/>
</dbReference>
<proteinExistence type="inferred from homology"/>
<comment type="caution">
    <text evidence="12">The sequence shown here is derived from an EMBL/GenBank/DDBJ whole genome shotgun (WGS) entry which is preliminary data.</text>
</comment>
<dbReference type="NCBIfam" id="TIGR00594">
    <property type="entry name" value="polc"/>
    <property type="match status" value="1"/>
</dbReference>
<dbReference type="SUPFAM" id="SSF89550">
    <property type="entry name" value="PHP domain-like"/>
    <property type="match status" value="1"/>
</dbReference>
<dbReference type="Proteomes" id="UP000247978">
    <property type="component" value="Unassembled WGS sequence"/>
</dbReference>
<keyword evidence="6" id="KW-0548">Nucleotidyltransferase</keyword>
<dbReference type="GO" id="GO:0003887">
    <property type="term" value="F:DNA-directed DNA polymerase activity"/>
    <property type="evidence" value="ECO:0007669"/>
    <property type="project" value="UniProtKB-KW"/>
</dbReference>
<dbReference type="RefSeq" id="WP_110396220.1">
    <property type="nucleotide sequence ID" value="NZ_JBHUHB010000001.1"/>
</dbReference>
<evidence type="ECO:0000256" key="7">
    <source>
        <dbReference type="ARBA" id="ARBA00022705"/>
    </source>
</evidence>
<dbReference type="Gene3D" id="1.10.10.1600">
    <property type="entry name" value="Bacterial DNA polymerase III alpha subunit, thumb domain"/>
    <property type="match status" value="1"/>
</dbReference>
<evidence type="ECO:0000256" key="3">
    <source>
        <dbReference type="ARBA" id="ARBA00012417"/>
    </source>
</evidence>
<accession>A0A2V3VTR7</accession>
<evidence type="ECO:0000313" key="13">
    <source>
        <dbReference type="Proteomes" id="UP000247978"/>
    </source>
</evidence>
<dbReference type="InterPro" id="IPR003141">
    <property type="entry name" value="Pol/His_phosphatase_N"/>
</dbReference>
<sequence length="1112" mass="128003">MSFTHLQVRSGYSLFNSTITIPKLIKRAKELQLHALALTDEEVLYGVIPFYRACVQNGIKPLIGMVIHLPFMDHTIPCILLAKNNDGYKNLIQLSSHIQLENECTLSFLETLSDDLICIIRTETPFLKQFILQHKWTEMNDHLTVFRHMFSADDFYVGIEIYDQQEGNERITQMKQFQASYPIQLVALHDVRYLDVKDDSSYDCLQAMKHNKKWELSARNQANHQRHLRSQEEMKQAFSQWQELVDKTEEIVGKCHVTFDFNQQLLPKFPVPNNESASTYLKKLCMDQIPVKYNNVTAEVIARLDDELTIIEKLGFSDYFLIVSDFVQFAKENDIVVGPGRGSAAGSIVAYLLGITNVDPLTYELIFERFLNPERVTMPDIDIDFSDVRREEVIDYVREKYGQDHVAQIITFGTFAARSLLRELMKTMDINQHDQTYILKNIPVHAHQPIVSYINESKEFQTYIKQSKKLRMLFTIAIKLEGLPRHISTHAAGIVIGQEPLLRHVPLTKGSHDTYLTQYAMNELEAIGLLKIDILGLKNLSMMERIVRSVNRSTKQTIDVNTIPEDDAKTFTLLQAGKTNGVFQLESQGMKNVLMKLMPTSLEDIIAVNALYRPGPMENIPTYIERKHGHKQFAYIHPDLEPILHKTYGVLIYQEQIMQIAHQFAGLSLGEADILRRAVSKKERRLIDELKETFLSGCMRNGYDKKIAEEIFSWIIKFANYGFNKSHSVAYSKIAYQLSYLKANYPTYFFAHLLSSVSNEANKLNMYVREANELGIHILPPSINRSNAYFTVENNHIRVGLLAIKGIGYETVKEIMNVRKNRPFADLFDFCLRTSSVKRNALETLILAGAFDETYSNRASLLASIDQALERAELFGDVNGQGNLFGDKVQMKPSYMEMDDFSQVQKLSDEKELLHMYVTSHPIKQYRSTLTLQHFLSLQQAKLLANNSQVKTVVIVQSIKKIHTKRGDSMAFVTIADETEEMETVIFPTLYREISQWLQEEKIVAIKGKINIRQNKKQMVIDQMEPFILEELNRKSAGNIYIKLSTEKDSKEALTYLRKTAQNYRGSFSIIIYSEKEKKTYKLGEKYTILNDENCMNQLKKYFGAENVVLKE</sequence>
<protein>
    <recommendedName>
        <fullName evidence="4">DNA polymerase III subunit alpha</fullName>
        <ecNumber evidence="3">2.7.7.7</ecNumber>
    </recommendedName>
</protein>
<evidence type="ECO:0000256" key="10">
    <source>
        <dbReference type="ARBA" id="ARBA00049244"/>
    </source>
</evidence>
<dbReference type="Pfam" id="PF02811">
    <property type="entry name" value="PHP"/>
    <property type="match status" value="1"/>
</dbReference>
<dbReference type="PANTHER" id="PTHR32294:SF0">
    <property type="entry name" value="DNA POLYMERASE III SUBUNIT ALPHA"/>
    <property type="match status" value="1"/>
</dbReference>
<dbReference type="Pfam" id="PF07733">
    <property type="entry name" value="DNA_pol3_alpha"/>
    <property type="match status" value="1"/>
</dbReference>
<dbReference type="CDD" id="cd04485">
    <property type="entry name" value="DnaE_OBF"/>
    <property type="match status" value="1"/>
</dbReference>
<keyword evidence="13" id="KW-1185">Reference proteome</keyword>
<comment type="catalytic activity">
    <reaction evidence="10">
        <text>DNA(n) + a 2'-deoxyribonucleoside 5'-triphosphate = DNA(n+1) + diphosphate</text>
        <dbReference type="Rhea" id="RHEA:22508"/>
        <dbReference type="Rhea" id="RHEA-COMP:17339"/>
        <dbReference type="Rhea" id="RHEA-COMP:17340"/>
        <dbReference type="ChEBI" id="CHEBI:33019"/>
        <dbReference type="ChEBI" id="CHEBI:61560"/>
        <dbReference type="ChEBI" id="CHEBI:173112"/>
        <dbReference type="EC" id="2.7.7.7"/>
    </reaction>
</comment>
<evidence type="ECO:0000256" key="4">
    <source>
        <dbReference type="ARBA" id="ARBA00019114"/>
    </source>
</evidence>
<dbReference type="EMBL" id="QJJQ01000011">
    <property type="protein sequence ID" value="PXW85303.1"/>
    <property type="molecule type" value="Genomic_DNA"/>
</dbReference>
<dbReference type="OrthoDB" id="9803237at2"/>
<name>A0A2V3VTR7_9BACI</name>
<gene>
    <name evidence="12" type="ORF">DFR56_11171</name>
</gene>
<feature type="domain" description="Polymerase/histidinol phosphatase N-terminal" evidence="11">
    <location>
        <begin position="4"/>
        <end position="71"/>
    </location>
</feature>
<dbReference type="EC" id="2.7.7.7" evidence="3"/>
<evidence type="ECO:0000256" key="1">
    <source>
        <dbReference type="ARBA" id="ARBA00004496"/>
    </source>
</evidence>
<dbReference type="InterPro" id="IPR004805">
    <property type="entry name" value="DnaE2/DnaE/PolC"/>
</dbReference>
<dbReference type="GO" id="GO:0005737">
    <property type="term" value="C:cytoplasm"/>
    <property type="evidence" value="ECO:0007669"/>
    <property type="project" value="UniProtKB-SubCell"/>
</dbReference>
<evidence type="ECO:0000256" key="8">
    <source>
        <dbReference type="ARBA" id="ARBA00022932"/>
    </source>
</evidence>
<dbReference type="Gene3D" id="1.10.150.870">
    <property type="match status" value="1"/>
</dbReference>
<comment type="similarity">
    <text evidence="2">Belongs to the DNA polymerase type-C family. DnaE subfamily.</text>
</comment>
<dbReference type="InterPro" id="IPR029460">
    <property type="entry name" value="DNAPol_HHH"/>
</dbReference>
<keyword evidence="8" id="KW-0239">DNA-directed DNA polymerase</keyword>
<dbReference type="GO" id="GO:0006260">
    <property type="term" value="P:DNA replication"/>
    <property type="evidence" value="ECO:0007669"/>
    <property type="project" value="UniProtKB-KW"/>
</dbReference>
<organism evidence="12 13">
    <name type="scientific">Pseudogracilibacillus auburnensis</name>
    <dbReference type="NCBI Taxonomy" id="1494959"/>
    <lineage>
        <taxon>Bacteria</taxon>
        <taxon>Bacillati</taxon>
        <taxon>Bacillota</taxon>
        <taxon>Bacilli</taxon>
        <taxon>Bacillales</taxon>
        <taxon>Bacillaceae</taxon>
        <taxon>Pseudogracilibacillus</taxon>
    </lineage>
</organism>
<dbReference type="AlphaFoldDB" id="A0A2V3VTR7"/>
<reference evidence="12 13" key="1">
    <citation type="submission" date="2018-05" db="EMBL/GenBank/DDBJ databases">
        <title>Genomic Encyclopedia of Type Strains, Phase IV (KMG-IV): sequencing the most valuable type-strain genomes for metagenomic binning, comparative biology and taxonomic classification.</title>
        <authorList>
            <person name="Goeker M."/>
        </authorList>
    </citation>
    <scope>NUCLEOTIDE SEQUENCE [LARGE SCALE GENOMIC DNA]</scope>
    <source>
        <strain evidence="12 13">DSM 28556</strain>
    </source>
</reference>